<protein>
    <submittedName>
        <fullName evidence="1">Uncharacterized protein</fullName>
    </submittedName>
</protein>
<accession>A0AAE0SCV5</accession>
<keyword evidence="2" id="KW-1185">Reference proteome</keyword>
<organism evidence="1 2">
    <name type="scientific">Potamilus streckersoni</name>
    <dbReference type="NCBI Taxonomy" id="2493646"/>
    <lineage>
        <taxon>Eukaryota</taxon>
        <taxon>Metazoa</taxon>
        <taxon>Spiralia</taxon>
        <taxon>Lophotrochozoa</taxon>
        <taxon>Mollusca</taxon>
        <taxon>Bivalvia</taxon>
        <taxon>Autobranchia</taxon>
        <taxon>Heteroconchia</taxon>
        <taxon>Palaeoheterodonta</taxon>
        <taxon>Unionida</taxon>
        <taxon>Unionoidea</taxon>
        <taxon>Unionidae</taxon>
        <taxon>Ambleminae</taxon>
        <taxon>Lampsilini</taxon>
        <taxon>Potamilus</taxon>
    </lineage>
</organism>
<gene>
    <name evidence="1" type="ORF">CHS0354_043043</name>
</gene>
<dbReference type="AlphaFoldDB" id="A0AAE0SCV5"/>
<proteinExistence type="predicted"/>
<reference evidence="1" key="3">
    <citation type="submission" date="2023-05" db="EMBL/GenBank/DDBJ databases">
        <authorList>
            <person name="Smith C.H."/>
        </authorList>
    </citation>
    <scope>NUCLEOTIDE SEQUENCE</scope>
    <source>
        <strain evidence="1">CHS0354</strain>
        <tissue evidence="1">Mantle</tissue>
    </source>
</reference>
<name>A0AAE0SCV5_9BIVA</name>
<reference evidence="1" key="2">
    <citation type="journal article" date="2021" name="Genome Biol. Evol.">
        <title>Developing a high-quality reference genome for a parasitic bivalve with doubly uniparental inheritance (Bivalvia: Unionida).</title>
        <authorList>
            <person name="Smith C.H."/>
        </authorList>
    </citation>
    <scope>NUCLEOTIDE SEQUENCE</scope>
    <source>
        <strain evidence="1">CHS0354</strain>
        <tissue evidence="1">Mantle</tissue>
    </source>
</reference>
<comment type="caution">
    <text evidence="1">The sequence shown here is derived from an EMBL/GenBank/DDBJ whole genome shotgun (WGS) entry which is preliminary data.</text>
</comment>
<reference evidence="1" key="1">
    <citation type="journal article" date="2021" name="Genome Biol. Evol.">
        <title>A High-Quality Reference Genome for a Parasitic Bivalve with Doubly Uniparental Inheritance (Bivalvia: Unionida).</title>
        <authorList>
            <person name="Smith C.H."/>
        </authorList>
    </citation>
    <scope>NUCLEOTIDE SEQUENCE</scope>
    <source>
        <strain evidence="1">CHS0354</strain>
    </source>
</reference>
<sequence length="88" mass="10102">MKGTWCPQMDIAEAAKRVGEELNSIRSLGHVTLSSSNEELDLGVSRVEHNAEMDPIEIIINDERFQVDFMVDGRFNLRERPELRWATT</sequence>
<evidence type="ECO:0000313" key="2">
    <source>
        <dbReference type="Proteomes" id="UP001195483"/>
    </source>
</evidence>
<dbReference type="EMBL" id="JAEAOA010002360">
    <property type="protein sequence ID" value="KAK3589584.1"/>
    <property type="molecule type" value="Genomic_DNA"/>
</dbReference>
<dbReference type="Proteomes" id="UP001195483">
    <property type="component" value="Unassembled WGS sequence"/>
</dbReference>
<evidence type="ECO:0000313" key="1">
    <source>
        <dbReference type="EMBL" id="KAK3589584.1"/>
    </source>
</evidence>